<dbReference type="RefSeq" id="WP_227181274.1">
    <property type="nucleotide sequence ID" value="NZ_JAJBZT010000007.1"/>
</dbReference>
<gene>
    <name evidence="4" type="ORF">LIN78_13010</name>
</gene>
<comment type="caution">
    <text evidence="4">The sequence shown here is derived from an EMBL/GenBank/DDBJ whole genome shotgun (WGS) entry which is preliminary data.</text>
</comment>
<dbReference type="CDD" id="cd05121">
    <property type="entry name" value="ABC1_ADCK3-like"/>
    <property type="match status" value="1"/>
</dbReference>
<dbReference type="InterPro" id="IPR011009">
    <property type="entry name" value="Kinase-like_dom_sf"/>
</dbReference>
<dbReference type="PANTHER" id="PTHR10566">
    <property type="entry name" value="CHAPERONE-ACTIVITY OF BC1 COMPLEX CABC1 -RELATED"/>
    <property type="match status" value="1"/>
</dbReference>
<feature type="domain" description="ABC1 atypical kinase-like" evidence="3">
    <location>
        <begin position="99"/>
        <end position="343"/>
    </location>
</feature>
<dbReference type="EMBL" id="JAJBZT010000007">
    <property type="protein sequence ID" value="MCB6184464.1"/>
    <property type="molecule type" value="Genomic_DNA"/>
</dbReference>
<evidence type="ECO:0000256" key="1">
    <source>
        <dbReference type="ARBA" id="ARBA00009670"/>
    </source>
</evidence>
<proteinExistence type="inferred from homology"/>
<dbReference type="Pfam" id="PF03109">
    <property type="entry name" value="ABC1"/>
    <property type="match status" value="1"/>
</dbReference>
<evidence type="ECO:0000313" key="4">
    <source>
        <dbReference type="EMBL" id="MCB6184464.1"/>
    </source>
</evidence>
<dbReference type="Proteomes" id="UP001165395">
    <property type="component" value="Unassembled WGS sequence"/>
</dbReference>
<sequence length="554" mass="62188">MLRETLSAMRDLPRLREVSTILIRYGMGDFLRKLGVTSALERAGQFLHIPTKSDTPHLEAPVRLRKALEELGPTFVKLGQVLATRADLFSEDWILEFEKLQSHVPSVPYEHLQEELTKALGASPEHVFSFFDPTPIGSGSIAQVHLAKLQNGTDVVVKIRRPNIRPKIDADLRILGYMAQLIELEFPEVRRYRPQQIVEQFAKSLKRELDLAAEARNMERFAKNFAIDETVKVPRVHWELTSESVNVQDLIIGIPGNHLQEIEVNGLDRKILASRGADAVLKMILIDGYFHADPHPGNVFYLPDNQIAFIDFGMVGWLSKQRRDQIVDLLAALASRDAYSIADVLQEWVDGGGVDDELLAGDISEFIFNYEHVALKDIRISTLLGDIVTIMRDHGIALPADMTLLFKALITLEGLGRQLDPNFRMVEHLTPFVKQVIIARYKPEALWQKGKHGLKEVAGLLSGLPKDIAKLVKEIRRGNVKIDLDLKRLDHFGHQLDKSANRLTLGIVTAALIIGSSIAMTVPGGPKTLGFFAFIIAMLNSMWIVFSIWRSGKH</sequence>
<evidence type="ECO:0000259" key="3">
    <source>
        <dbReference type="Pfam" id="PF03109"/>
    </source>
</evidence>
<feature type="transmembrane region" description="Helical" evidence="2">
    <location>
        <begin position="503"/>
        <end position="522"/>
    </location>
</feature>
<dbReference type="PANTHER" id="PTHR10566:SF113">
    <property type="entry name" value="PROTEIN ACTIVITY OF BC1 COMPLEX KINASE 7, CHLOROPLASTIC"/>
    <property type="match status" value="1"/>
</dbReference>
<reference evidence="4" key="1">
    <citation type="submission" date="2021-10" db="EMBL/GenBank/DDBJ databases">
        <title>The complete genome sequence of Leeia sp. TBRC 13508.</title>
        <authorList>
            <person name="Charoenyingcharoen P."/>
            <person name="Yukphan P."/>
        </authorList>
    </citation>
    <scope>NUCLEOTIDE SEQUENCE</scope>
    <source>
        <strain evidence="4">TBRC 13508</strain>
    </source>
</reference>
<feature type="transmembrane region" description="Helical" evidence="2">
    <location>
        <begin position="528"/>
        <end position="549"/>
    </location>
</feature>
<comment type="similarity">
    <text evidence="1">Belongs to the protein kinase superfamily. ADCK protein kinase family.</text>
</comment>
<dbReference type="SUPFAM" id="SSF56112">
    <property type="entry name" value="Protein kinase-like (PK-like)"/>
    <property type="match status" value="1"/>
</dbReference>
<protein>
    <submittedName>
        <fullName evidence="4">Ubiquinone biosynthesis protein UbiB</fullName>
    </submittedName>
</protein>
<evidence type="ECO:0000256" key="2">
    <source>
        <dbReference type="SAM" id="Phobius"/>
    </source>
</evidence>
<dbReference type="InterPro" id="IPR050154">
    <property type="entry name" value="UbiB_kinase"/>
</dbReference>
<accession>A0ABS8D8D5</accession>
<keyword evidence="4" id="KW-0830">Ubiquinone</keyword>
<name>A0ABS8D8D5_9NEIS</name>
<dbReference type="InterPro" id="IPR004147">
    <property type="entry name" value="ABC1_dom"/>
</dbReference>
<keyword evidence="5" id="KW-1185">Reference proteome</keyword>
<keyword evidence="2" id="KW-0472">Membrane</keyword>
<keyword evidence="2" id="KW-1133">Transmembrane helix</keyword>
<organism evidence="4 5">
    <name type="scientific">Leeia speluncae</name>
    <dbReference type="NCBI Taxonomy" id="2884804"/>
    <lineage>
        <taxon>Bacteria</taxon>
        <taxon>Pseudomonadati</taxon>
        <taxon>Pseudomonadota</taxon>
        <taxon>Betaproteobacteria</taxon>
        <taxon>Neisseriales</taxon>
        <taxon>Leeiaceae</taxon>
        <taxon>Leeia</taxon>
    </lineage>
</organism>
<keyword evidence="2" id="KW-0812">Transmembrane</keyword>
<evidence type="ECO:0000313" key="5">
    <source>
        <dbReference type="Proteomes" id="UP001165395"/>
    </source>
</evidence>